<dbReference type="NCBIfam" id="TIGR01549">
    <property type="entry name" value="HAD-SF-IA-v1"/>
    <property type="match status" value="1"/>
</dbReference>
<evidence type="ECO:0000256" key="2">
    <source>
        <dbReference type="ARBA" id="ARBA00022723"/>
    </source>
</evidence>
<accession>A0A1B2E1M6</accession>
<dbReference type="GO" id="GO:0016791">
    <property type="term" value="F:phosphatase activity"/>
    <property type="evidence" value="ECO:0007669"/>
    <property type="project" value="TreeGrafter"/>
</dbReference>
<keyword evidence="4" id="KW-0460">Magnesium</keyword>
<comment type="cofactor">
    <cofactor evidence="1">
        <name>Mg(2+)</name>
        <dbReference type="ChEBI" id="CHEBI:18420"/>
    </cofactor>
</comment>
<reference evidence="5" key="1">
    <citation type="submission" date="2016-08" db="EMBL/GenBank/DDBJ databases">
        <title>Complete Genome Seqeunce of Paenibacillus sp. nov. IHBB 9852 from high altitute lake of Indian trans-Himalayas.</title>
        <authorList>
            <person name="Kiran S."/>
            <person name="Swarnkar M.K."/>
            <person name="Rana A."/>
            <person name="Tewari R."/>
            <person name="Gulati A."/>
        </authorList>
    </citation>
    <scope>NUCLEOTIDE SEQUENCE [LARGE SCALE GENOMIC DNA]</scope>
    <source>
        <strain evidence="5">IHBB 9852</strain>
    </source>
</reference>
<keyword evidence="3 5" id="KW-0378">Hydrolase</keyword>
<organism evidence="5">
    <name type="scientific">Paenibacillus ihbetae</name>
    <dbReference type="NCBI Taxonomy" id="1870820"/>
    <lineage>
        <taxon>Bacteria</taxon>
        <taxon>Bacillati</taxon>
        <taxon>Bacillota</taxon>
        <taxon>Bacilli</taxon>
        <taxon>Bacillales</taxon>
        <taxon>Paenibacillaceae</taxon>
        <taxon>Paenibacillus</taxon>
    </lineage>
</organism>
<dbReference type="SUPFAM" id="SSF56784">
    <property type="entry name" value="HAD-like"/>
    <property type="match status" value="1"/>
</dbReference>
<dbReference type="InterPro" id="IPR023214">
    <property type="entry name" value="HAD_sf"/>
</dbReference>
<dbReference type="InterPro" id="IPR006439">
    <property type="entry name" value="HAD-SF_hydro_IA"/>
</dbReference>
<keyword evidence="2" id="KW-0479">Metal-binding</keyword>
<evidence type="ECO:0000256" key="1">
    <source>
        <dbReference type="ARBA" id="ARBA00001946"/>
    </source>
</evidence>
<gene>
    <name evidence="5" type="ORF">BBD41_15650</name>
</gene>
<dbReference type="PANTHER" id="PTHR46470:SF2">
    <property type="entry name" value="GLYCERALDEHYDE 3-PHOSPHATE PHOSPHATASE"/>
    <property type="match status" value="1"/>
</dbReference>
<dbReference type="EMBL" id="CP016809">
    <property type="protein sequence ID" value="ANY73896.1"/>
    <property type="molecule type" value="Genomic_DNA"/>
</dbReference>
<dbReference type="SFLD" id="SFLDG01129">
    <property type="entry name" value="C1.5:_HAD__Beta-PGM__Phosphata"/>
    <property type="match status" value="1"/>
</dbReference>
<proteinExistence type="predicted"/>
<dbReference type="PANTHER" id="PTHR46470">
    <property type="entry name" value="N-ACYLNEURAMINATE-9-PHOSPHATASE"/>
    <property type="match status" value="1"/>
</dbReference>
<dbReference type="GO" id="GO:0044281">
    <property type="term" value="P:small molecule metabolic process"/>
    <property type="evidence" value="ECO:0007669"/>
    <property type="project" value="UniProtKB-ARBA"/>
</dbReference>
<dbReference type="Gene3D" id="3.40.50.1000">
    <property type="entry name" value="HAD superfamily/HAD-like"/>
    <property type="match status" value="1"/>
</dbReference>
<name>A0A1B2E1M6_9BACL</name>
<dbReference type="Gene3D" id="1.20.120.710">
    <property type="entry name" value="Haloacid dehalogenase hydrolase-like domain"/>
    <property type="match status" value="1"/>
</dbReference>
<sequence length="247" mass="28018">MNMTGQSERKGIFFDVDDTLYDHLAPFRDALQAIVQPRESFPYEKAYHRMRYYSDRLSEELGGAGTAAYGDAVGDMRTRRFQLALAEFGIQLTREEADAVQRAYLGRQYEITMFDGARELLQALKDAGHLVGLITNGPADHQMNKITAMKLGDLIPQERIFVSGAVGWDKPDARIFRHVNERTGTVPEHCYYIGDSWRNDVVGALAAGWHVIWFNHRGVEPESEHEPRHVATSYEELRRMLSGLLGS</sequence>
<dbReference type="InterPro" id="IPR051400">
    <property type="entry name" value="HAD-like_hydrolase"/>
</dbReference>
<dbReference type="KEGG" id="pib:BBD41_15650"/>
<evidence type="ECO:0000256" key="4">
    <source>
        <dbReference type="ARBA" id="ARBA00022842"/>
    </source>
</evidence>
<dbReference type="SFLD" id="SFLDS00003">
    <property type="entry name" value="Haloacid_Dehalogenase"/>
    <property type="match status" value="1"/>
</dbReference>
<evidence type="ECO:0000256" key="3">
    <source>
        <dbReference type="ARBA" id="ARBA00022801"/>
    </source>
</evidence>
<protein>
    <submittedName>
        <fullName evidence="5">HAD family hydrolase</fullName>
    </submittedName>
</protein>
<dbReference type="InterPro" id="IPR036412">
    <property type="entry name" value="HAD-like_sf"/>
</dbReference>
<evidence type="ECO:0000313" key="5">
    <source>
        <dbReference type="EMBL" id="ANY73896.1"/>
    </source>
</evidence>
<dbReference type="AlphaFoldDB" id="A0A1B2E1M6"/>
<dbReference type="GO" id="GO:0046872">
    <property type="term" value="F:metal ion binding"/>
    <property type="evidence" value="ECO:0007669"/>
    <property type="project" value="UniProtKB-KW"/>
</dbReference>
<dbReference type="Pfam" id="PF00702">
    <property type="entry name" value="Hydrolase"/>
    <property type="match status" value="1"/>
</dbReference>